<keyword evidence="5" id="KW-1185">Reference proteome</keyword>
<dbReference type="PANTHER" id="PTHR43283">
    <property type="entry name" value="BETA-LACTAMASE-RELATED"/>
    <property type="match status" value="1"/>
</dbReference>
<dbReference type="GO" id="GO:0016787">
    <property type="term" value="F:hydrolase activity"/>
    <property type="evidence" value="ECO:0007669"/>
    <property type="project" value="UniProtKB-KW"/>
</dbReference>
<accession>A0A5R9FD28</accession>
<evidence type="ECO:0000256" key="1">
    <source>
        <dbReference type="ARBA" id="ARBA00022801"/>
    </source>
</evidence>
<dbReference type="OrthoDB" id="9770183at2"/>
<dbReference type="RefSeq" id="WP_138123770.1">
    <property type="nucleotide sequence ID" value="NZ_SWLG01000003.1"/>
</dbReference>
<dbReference type="PANTHER" id="PTHR43283:SF11">
    <property type="entry name" value="BETA-LACTAMASE-RELATED DOMAIN-CONTAINING PROTEIN"/>
    <property type="match status" value="1"/>
</dbReference>
<dbReference type="Gene3D" id="2.60.120.260">
    <property type="entry name" value="Galactose-binding domain-like"/>
    <property type="match status" value="1"/>
</dbReference>
<dbReference type="InterPro" id="IPR012338">
    <property type="entry name" value="Beta-lactam/transpept-like"/>
</dbReference>
<dbReference type="InterPro" id="IPR050789">
    <property type="entry name" value="Diverse_Enzym_Activities"/>
</dbReference>
<evidence type="ECO:0000259" key="3">
    <source>
        <dbReference type="Pfam" id="PF00144"/>
    </source>
</evidence>
<feature type="domain" description="Beta-lactamase-related" evidence="3">
    <location>
        <begin position="85"/>
        <end position="426"/>
    </location>
</feature>
<keyword evidence="1 4" id="KW-0378">Hydrolase</keyword>
<dbReference type="Pfam" id="PF00144">
    <property type="entry name" value="Beta-lactamase"/>
    <property type="match status" value="1"/>
</dbReference>
<feature type="signal peptide" evidence="2">
    <location>
        <begin position="1"/>
        <end position="21"/>
    </location>
</feature>
<dbReference type="InterPro" id="IPR001466">
    <property type="entry name" value="Beta-lactam-related"/>
</dbReference>
<evidence type="ECO:0000313" key="4">
    <source>
        <dbReference type="EMBL" id="TLS38464.1"/>
    </source>
</evidence>
<reference evidence="4 5" key="1">
    <citation type="submission" date="2019-04" db="EMBL/GenBank/DDBJ databases">
        <title>Bacillus caeni sp. nov., a bacterium isolated from mangrove sediment.</title>
        <authorList>
            <person name="Huang H."/>
            <person name="Mo K."/>
            <person name="Hu Y."/>
        </authorList>
    </citation>
    <scope>NUCLEOTIDE SEQUENCE [LARGE SCALE GENOMIC DNA]</scope>
    <source>
        <strain evidence="4 5">HB172195</strain>
    </source>
</reference>
<keyword evidence="2" id="KW-0732">Signal</keyword>
<dbReference type="SUPFAM" id="SSF56601">
    <property type="entry name" value="beta-lactamase/transpeptidase-like"/>
    <property type="match status" value="1"/>
</dbReference>
<feature type="chain" id="PRO_5039224400" evidence="2">
    <location>
        <begin position="22"/>
        <end position="568"/>
    </location>
</feature>
<comment type="caution">
    <text evidence="4">The sequence shown here is derived from an EMBL/GenBank/DDBJ whole genome shotgun (WGS) entry which is preliminary data.</text>
</comment>
<evidence type="ECO:0000256" key="2">
    <source>
        <dbReference type="SAM" id="SignalP"/>
    </source>
</evidence>
<dbReference type="Pfam" id="PF20773">
    <property type="entry name" value="InhA-like_MAM"/>
    <property type="match status" value="1"/>
</dbReference>
<protein>
    <submittedName>
        <fullName evidence="4">Serine hydrolase</fullName>
    </submittedName>
</protein>
<proteinExistence type="predicted"/>
<gene>
    <name evidence="4" type="ORF">FCL54_04815</name>
</gene>
<dbReference type="Gene3D" id="3.40.710.10">
    <property type="entry name" value="DD-peptidase/beta-lactamase superfamily"/>
    <property type="match status" value="1"/>
</dbReference>
<dbReference type="EMBL" id="SWLG01000003">
    <property type="protein sequence ID" value="TLS38464.1"/>
    <property type="molecule type" value="Genomic_DNA"/>
</dbReference>
<sequence length="568" mass="63129">MKKKFLSVALAAFLSASTVLPAGTMIHAEGPDSVKPTIEKGDAKVSHQRPHPVFTWDQPGPTSPVLHNGSARGAGMVQQPLNEIDGLMNQMIEDQVMPGAVAFVARRGHIVKHEAYGYAARYTDDNFTEMNEPVKMQKDTIFDLASISKIFTTTAAMKLYEQGEFELDDPVAKYIPEFAANGKENVTIRQLMTHTSGFTAWIPLYTQGETREDRLQIVFEHPLKNEPGSTYTYSDLNMITLGALVERLSGQRLDEFVKENITEPLGMEDTMYNPPASLKERIAATEYQPWTDRGLVWGQVHDENAWSLDGVAGHAGVFSTASDLAKFAHMYINDGRYGSKQILQPETVKLLVENQIPQFPGDDHGLGWELAQGWFMDALSEGSTLGHTGYTGTSIVVNRNNDTITILLTNRVHPTRNTVSTNPARRGLARKVADAIPVAIPDKGEAWFSGYGDNLQRSLTAEVDLDSPATLSFDTWYRTEADYDHGFVEVSADGEKWTKAKVFTGSSVDWKDVEVVVPAETKFVRFRYHTDSYTNGRGWYVDNVKITSSDGKEIEPELAGNGWTLRDY</sequence>
<dbReference type="AlphaFoldDB" id="A0A5R9FD28"/>
<evidence type="ECO:0000313" key="5">
    <source>
        <dbReference type="Proteomes" id="UP000308230"/>
    </source>
</evidence>
<name>A0A5R9FD28_9BACL</name>
<organism evidence="4 5">
    <name type="scientific">Exobacillus caeni</name>
    <dbReference type="NCBI Taxonomy" id="2574798"/>
    <lineage>
        <taxon>Bacteria</taxon>
        <taxon>Bacillati</taxon>
        <taxon>Bacillota</taxon>
        <taxon>Bacilli</taxon>
        <taxon>Bacillales</taxon>
        <taxon>Guptibacillaceae</taxon>
        <taxon>Exobacillus</taxon>
    </lineage>
</organism>
<dbReference type="Proteomes" id="UP000308230">
    <property type="component" value="Unassembled WGS sequence"/>
</dbReference>